<evidence type="ECO:0000256" key="1">
    <source>
        <dbReference type="ARBA" id="ARBA00023002"/>
    </source>
</evidence>
<gene>
    <name evidence="5" type="ORF">SAMN05421848_0965</name>
</gene>
<dbReference type="EMBL" id="FOLY01000002">
    <property type="protein sequence ID" value="SFC30489.1"/>
    <property type="molecule type" value="Genomic_DNA"/>
</dbReference>
<dbReference type="RefSeq" id="WP_090131312.1">
    <property type="nucleotide sequence ID" value="NZ_FOLY01000002.1"/>
</dbReference>
<dbReference type="PANTHER" id="PTHR43362">
    <property type="entry name" value="MANNITOL DEHYDROGENASE DSF1-RELATED"/>
    <property type="match status" value="1"/>
</dbReference>
<dbReference type="Gene3D" id="1.10.1040.10">
    <property type="entry name" value="N-(1-d-carboxylethyl)-l-norvaline Dehydrogenase, domain 2"/>
    <property type="match status" value="1"/>
</dbReference>
<dbReference type="PANTHER" id="PTHR43362:SF1">
    <property type="entry name" value="MANNITOL DEHYDROGENASE 2-RELATED"/>
    <property type="match status" value="1"/>
</dbReference>
<keyword evidence="2" id="KW-0520">NAD</keyword>
<feature type="domain" description="Mannitol dehydrogenase N-terminal" evidence="3">
    <location>
        <begin position="25"/>
        <end position="280"/>
    </location>
</feature>
<feature type="domain" description="Mannitol dehydrogenase C-terminal" evidence="4">
    <location>
        <begin position="289"/>
        <end position="483"/>
    </location>
</feature>
<accession>A0A1I1I222</accession>
<evidence type="ECO:0000256" key="2">
    <source>
        <dbReference type="ARBA" id="ARBA00023027"/>
    </source>
</evidence>
<sequence length="499" mass="55066">MSPSEARDTIDVVRIDSKHAPERIGIVHLGLGAFHRAHQAQVVEQCIARGERDWGICSVNIRGNRALVETLRDQGFRYHLAEYTDRAHVTLREIGAINETLFTGTDSQGQQGEDLSVLLDRLSNVDTRIVTLTVTEKGYYLSPSEGTLLSDDPAIAADIAHPEAPRTAPGILVEALVRRRQAGLAPFTVLSCDNMPDNGERTRRAVVALARRRDAALAEWIDTGVAFPSSMVDRIVPAMDEEAFGRLRRLGGDDPAAVISEAFLQWVIEDHFPQGRPDWAHAGVEMVEDVAPFETMKLRMLNGAHSLLAYTGPLMGLETVAEAVTDPLMQRLLRRYMREEAAPTLSMPESVSLEDYADALMARFGNDSLRHRLHQIAMDGSQKLPQRWLRGAEERLAASDDEQALKATVFGVAAWIRYTRGVDEQGRSYPVSDPMADQLTQCHALERSADRAAAVMGLESIFSPALVSAPRFGQQVQKALEVIEQLGMRAALEQHLANV</sequence>
<dbReference type="GO" id="GO:0016616">
    <property type="term" value="F:oxidoreductase activity, acting on the CH-OH group of donors, NAD or NADP as acceptor"/>
    <property type="evidence" value="ECO:0007669"/>
    <property type="project" value="TreeGrafter"/>
</dbReference>
<evidence type="ECO:0000259" key="3">
    <source>
        <dbReference type="Pfam" id="PF01232"/>
    </source>
</evidence>
<dbReference type="InterPro" id="IPR023027">
    <property type="entry name" value="Mannitol_DH_CS"/>
</dbReference>
<dbReference type="Proteomes" id="UP000199046">
    <property type="component" value="Unassembled WGS sequence"/>
</dbReference>
<dbReference type="PROSITE" id="PS00974">
    <property type="entry name" value="MANNITOL_DHGENASE"/>
    <property type="match status" value="1"/>
</dbReference>
<dbReference type="SUPFAM" id="SSF51735">
    <property type="entry name" value="NAD(P)-binding Rossmann-fold domains"/>
    <property type="match status" value="1"/>
</dbReference>
<evidence type="ECO:0000259" key="4">
    <source>
        <dbReference type="Pfam" id="PF08125"/>
    </source>
</evidence>
<dbReference type="Pfam" id="PF01232">
    <property type="entry name" value="Mannitol_dh"/>
    <property type="match status" value="1"/>
</dbReference>
<dbReference type="SUPFAM" id="SSF48179">
    <property type="entry name" value="6-phosphogluconate dehydrogenase C-terminal domain-like"/>
    <property type="match status" value="1"/>
</dbReference>
<dbReference type="InterPro" id="IPR013328">
    <property type="entry name" value="6PGD_dom2"/>
</dbReference>
<dbReference type="InterPro" id="IPR036291">
    <property type="entry name" value="NAD(P)-bd_dom_sf"/>
</dbReference>
<keyword evidence="6" id="KW-1185">Reference proteome</keyword>
<dbReference type="InterPro" id="IPR000669">
    <property type="entry name" value="Mannitol_DH"/>
</dbReference>
<dbReference type="AlphaFoldDB" id="A0A1I1I222"/>
<dbReference type="Pfam" id="PF08125">
    <property type="entry name" value="Mannitol_dh_C"/>
    <property type="match status" value="1"/>
</dbReference>
<dbReference type="InterPro" id="IPR013118">
    <property type="entry name" value="Mannitol_DH_C"/>
</dbReference>
<dbReference type="OrthoDB" id="271711at2"/>
<keyword evidence="1" id="KW-0560">Oxidoreductase</keyword>
<protein>
    <submittedName>
        <fullName evidence="5">Fructuronate reductase</fullName>
    </submittedName>
</protein>
<dbReference type="GO" id="GO:0019594">
    <property type="term" value="P:mannitol metabolic process"/>
    <property type="evidence" value="ECO:0007669"/>
    <property type="project" value="InterPro"/>
</dbReference>
<reference evidence="6" key="1">
    <citation type="submission" date="2016-10" db="EMBL/GenBank/DDBJ databases">
        <authorList>
            <person name="Varghese N."/>
            <person name="Submissions S."/>
        </authorList>
    </citation>
    <scope>NUCLEOTIDE SEQUENCE [LARGE SCALE GENOMIC DNA]</scope>
    <source>
        <strain evidence="6">DSM 23439</strain>
    </source>
</reference>
<evidence type="ECO:0000313" key="6">
    <source>
        <dbReference type="Proteomes" id="UP000199046"/>
    </source>
</evidence>
<dbReference type="InterPro" id="IPR008927">
    <property type="entry name" value="6-PGluconate_DH-like_C_sf"/>
</dbReference>
<dbReference type="InterPro" id="IPR013131">
    <property type="entry name" value="Mannitol_DH_N"/>
</dbReference>
<proteinExistence type="predicted"/>
<organism evidence="5 6">
    <name type="scientific">Kushneria avicenniae</name>
    <dbReference type="NCBI Taxonomy" id="402385"/>
    <lineage>
        <taxon>Bacteria</taxon>
        <taxon>Pseudomonadati</taxon>
        <taxon>Pseudomonadota</taxon>
        <taxon>Gammaproteobacteria</taxon>
        <taxon>Oceanospirillales</taxon>
        <taxon>Halomonadaceae</taxon>
        <taxon>Kushneria</taxon>
    </lineage>
</organism>
<name>A0A1I1I222_9GAMM</name>
<dbReference type="Gene3D" id="3.40.50.720">
    <property type="entry name" value="NAD(P)-binding Rossmann-like Domain"/>
    <property type="match status" value="1"/>
</dbReference>
<dbReference type="STRING" id="402385.SAMN05421848_0965"/>
<dbReference type="PRINTS" id="PR00084">
    <property type="entry name" value="MTLDHDRGNASE"/>
</dbReference>
<evidence type="ECO:0000313" key="5">
    <source>
        <dbReference type="EMBL" id="SFC30489.1"/>
    </source>
</evidence>
<dbReference type="InterPro" id="IPR050988">
    <property type="entry name" value="Mannitol_DH/Oxidoreductase"/>
</dbReference>